<keyword evidence="1" id="KW-0677">Repeat</keyword>
<dbReference type="Proteomes" id="UP000030689">
    <property type="component" value="Unassembled WGS sequence"/>
</dbReference>
<feature type="domain" description="DC1" evidence="2">
    <location>
        <begin position="60"/>
        <end position="110"/>
    </location>
</feature>
<organism evidence="3 4">
    <name type="scientific">Eutrema salsugineum</name>
    <name type="common">Saltwater cress</name>
    <name type="synonym">Sisymbrium salsugineum</name>
    <dbReference type="NCBI Taxonomy" id="72664"/>
    <lineage>
        <taxon>Eukaryota</taxon>
        <taxon>Viridiplantae</taxon>
        <taxon>Streptophyta</taxon>
        <taxon>Embryophyta</taxon>
        <taxon>Tracheophyta</taxon>
        <taxon>Spermatophyta</taxon>
        <taxon>Magnoliopsida</taxon>
        <taxon>eudicotyledons</taxon>
        <taxon>Gunneridae</taxon>
        <taxon>Pentapetalae</taxon>
        <taxon>rosids</taxon>
        <taxon>malvids</taxon>
        <taxon>Brassicales</taxon>
        <taxon>Brassicaceae</taxon>
        <taxon>Eutremeae</taxon>
        <taxon>Eutrema</taxon>
    </lineage>
</organism>
<protein>
    <recommendedName>
        <fullName evidence="2">DC1 domain-containing protein</fullName>
    </recommendedName>
</protein>
<dbReference type="Pfam" id="PF03107">
    <property type="entry name" value="C1_2"/>
    <property type="match status" value="1"/>
</dbReference>
<dbReference type="OMA" id="EECANMS"/>
<name>V4KH85_EUTSA</name>
<dbReference type="PANTHER" id="PTHR32410:SF153">
    <property type="entry name" value="CHP-RICH ZINC FINGER PROTEIN-LIKE-RELATED"/>
    <property type="match status" value="1"/>
</dbReference>
<evidence type="ECO:0000256" key="1">
    <source>
        <dbReference type="ARBA" id="ARBA00022737"/>
    </source>
</evidence>
<dbReference type="EMBL" id="KI517809">
    <property type="protein sequence ID" value="ESQ30524.1"/>
    <property type="molecule type" value="Genomic_DNA"/>
</dbReference>
<dbReference type="InterPro" id="IPR053192">
    <property type="entry name" value="Vacuole_Formation_Reg"/>
</dbReference>
<proteinExistence type="predicted"/>
<evidence type="ECO:0000259" key="2">
    <source>
        <dbReference type="Pfam" id="PF03107"/>
    </source>
</evidence>
<dbReference type="PANTHER" id="PTHR32410">
    <property type="entry name" value="CYSTEINE/HISTIDINE-RICH C1 DOMAIN FAMILY PROTEIN"/>
    <property type="match status" value="1"/>
</dbReference>
<evidence type="ECO:0000313" key="3">
    <source>
        <dbReference type="EMBL" id="ESQ30524.1"/>
    </source>
</evidence>
<sequence length="237" mass="27352">YLMSVTPSFDLGDWFCGVCQRKIENEHGGYSRVKNGCWYAAHSRWATQSNDISDGIIQHFLHEKHHLKLDLNTGGDYDENKQCQACITPIYFGNFYSCLKCDFILHEECANMSQKIHHLIHPHLLTLLGGYDSVIKRTEFCAACPSSLSQLCDFQLRVQCAIISEHLVHESHVHPLFLTFKPEERRVCCVCEYATTAYTNETFNCIECNFVLCYSCPTLPERVMYKHDKHIDMSLQL</sequence>
<dbReference type="KEGG" id="eus:EUTSA_v10012227mg"/>
<dbReference type="InterPro" id="IPR004146">
    <property type="entry name" value="DC1"/>
</dbReference>
<dbReference type="Gramene" id="ESQ30524">
    <property type="protein sequence ID" value="ESQ30524"/>
    <property type="gene ID" value="EUTSA_v10012227mg"/>
</dbReference>
<reference evidence="3 4" key="1">
    <citation type="journal article" date="2013" name="Front. Plant Sci.">
        <title>The Reference Genome of the Halophytic Plant Eutrema salsugineum.</title>
        <authorList>
            <person name="Yang R."/>
            <person name="Jarvis D.E."/>
            <person name="Chen H."/>
            <person name="Beilstein M.A."/>
            <person name="Grimwood J."/>
            <person name="Jenkins J."/>
            <person name="Shu S."/>
            <person name="Prochnik S."/>
            <person name="Xin M."/>
            <person name="Ma C."/>
            <person name="Schmutz J."/>
            <person name="Wing R.A."/>
            <person name="Mitchell-Olds T."/>
            <person name="Schumaker K.S."/>
            <person name="Wang X."/>
        </authorList>
    </citation>
    <scope>NUCLEOTIDE SEQUENCE [LARGE SCALE GENOMIC DNA]</scope>
</reference>
<accession>V4KH85</accession>
<gene>
    <name evidence="3" type="ORF">EUTSA_v10012227mg</name>
</gene>
<evidence type="ECO:0000313" key="4">
    <source>
        <dbReference type="Proteomes" id="UP000030689"/>
    </source>
</evidence>
<dbReference type="AlphaFoldDB" id="V4KH85"/>
<feature type="non-terminal residue" evidence="3">
    <location>
        <position position="1"/>
    </location>
</feature>
<dbReference type="SUPFAM" id="SSF57889">
    <property type="entry name" value="Cysteine-rich domain"/>
    <property type="match status" value="2"/>
</dbReference>
<keyword evidence="4" id="KW-1185">Reference proteome</keyword>
<dbReference type="InterPro" id="IPR046349">
    <property type="entry name" value="C1-like_sf"/>
</dbReference>